<proteinExistence type="predicted"/>
<organism evidence="1 2">
    <name type="scientific">Sporosarcina limicola</name>
    <dbReference type="NCBI Taxonomy" id="34101"/>
    <lineage>
        <taxon>Bacteria</taxon>
        <taxon>Bacillati</taxon>
        <taxon>Bacillota</taxon>
        <taxon>Bacilli</taxon>
        <taxon>Bacillales</taxon>
        <taxon>Caryophanaceae</taxon>
        <taxon>Sporosarcina</taxon>
    </lineage>
</organism>
<evidence type="ECO:0000313" key="2">
    <source>
        <dbReference type="Proteomes" id="UP000658225"/>
    </source>
</evidence>
<dbReference type="EMBL" id="JADBEL010000008">
    <property type="protein sequence ID" value="MBE1554692.1"/>
    <property type="molecule type" value="Genomic_DNA"/>
</dbReference>
<protein>
    <submittedName>
        <fullName evidence="1">Uncharacterized protein</fullName>
    </submittedName>
</protein>
<reference evidence="1" key="1">
    <citation type="submission" date="2020-10" db="EMBL/GenBank/DDBJ databases">
        <title>Genomic Encyclopedia of Type Strains, Phase IV (KMG-IV): sequencing the most valuable type-strain genomes for metagenomic binning, comparative biology and taxonomic classification.</title>
        <authorList>
            <person name="Goeker M."/>
        </authorList>
    </citation>
    <scope>NUCLEOTIDE SEQUENCE</scope>
    <source>
        <strain evidence="1">DSM 13886</strain>
    </source>
</reference>
<sequence length="36" mass="4283">MGMNAEQIKELVRSIYGEFDWKSVPVAKKNYRESDY</sequence>
<comment type="caution">
    <text evidence="1">The sequence shown here is derived from an EMBL/GenBank/DDBJ whole genome shotgun (WGS) entry which is preliminary data.</text>
</comment>
<name>A0A927MK94_9BACL</name>
<accession>A0A927MK94</accession>
<dbReference type="Proteomes" id="UP000658225">
    <property type="component" value="Unassembled WGS sequence"/>
</dbReference>
<keyword evidence="2" id="KW-1185">Reference proteome</keyword>
<evidence type="ECO:0000313" key="1">
    <source>
        <dbReference type="EMBL" id="MBE1554692.1"/>
    </source>
</evidence>
<dbReference type="AlphaFoldDB" id="A0A927MK94"/>
<gene>
    <name evidence="1" type="ORF">H4683_001770</name>
</gene>